<evidence type="ECO:0000256" key="2">
    <source>
        <dbReference type="ARBA" id="ARBA00022692"/>
    </source>
</evidence>
<dbReference type="Proteomes" id="UP000053732">
    <property type="component" value="Unassembled WGS sequence"/>
</dbReference>
<keyword evidence="9" id="KW-1185">Reference proteome</keyword>
<dbReference type="EMBL" id="HG793136">
    <property type="protein sequence ID" value="CRL19628.1"/>
    <property type="molecule type" value="Genomic_DNA"/>
</dbReference>
<keyword evidence="7" id="KW-0732">Signal</keyword>
<feature type="chain" id="PRO_5005195134" evidence="7">
    <location>
        <begin position="21"/>
        <end position="373"/>
    </location>
</feature>
<feature type="signal peptide" evidence="7">
    <location>
        <begin position="1"/>
        <end position="20"/>
    </location>
</feature>
<comment type="subcellular location">
    <subcellularLocation>
        <location evidence="1">Membrane</location>
        <topology evidence="1">Single-pass membrane protein</topology>
    </subcellularLocation>
</comment>
<dbReference type="GO" id="GO:0016020">
    <property type="term" value="C:membrane"/>
    <property type="evidence" value="ECO:0007669"/>
    <property type="project" value="UniProtKB-SubCell"/>
</dbReference>
<dbReference type="InterPro" id="IPR051694">
    <property type="entry name" value="Immunoregulatory_rcpt-like"/>
</dbReference>
<evidence type="ECO:0000256" key="4">
    <source>
        <dbReference type="ARBA" id="ARBA00023136"/>
    </source>
</evidence>
<keyword evidence="2 6" id="KW-0812">Transmembrane</keyword>
<evidence type="ECO:0000256" key="7">
    <source>
        <dbReference type="SAM" id="SignalP"/>
    </source>
</evidence>
<accession>A0A0G4P008</accession>
<feature type="region of interest" description="Disordered" evidence="5">
    <location>
        <begin position="287"/>
        <end position="348"/>
    </location>
</feature>
<evidence type="ECO:0000313" key="9">
    <source>
        <dbReference type="Proteomes" id="UP000053732"/>
    </source>
</evidence>
<sequence length="373" mass="38964">MAGLRLIGLLTLSLLPWVEALPSFTPIPTTFRHPVTPTPIPALTEALYRRGSSTPATADSMSYVPESVCGYKGAILNKKNLIYCNNNHKCVFHAPNSTFGGMVGCCPPSNSDGCSFATMCYDRNELPASPALRSSTDPFILACTASDRPYCVTYTYAKMDMTNYNCGTTPFLATLYTWATSFESGVGLVMATKSVDTVDDAFLSSWMSRGHTPSDVPNATPTTSSTSAGSPNTGSPDTGSSNGSGSSISAGAIAGSVVGSVVAVAGIVTAGFVFFLLKKRKQQRNDVVASDNAQDGYQSGPKHGSPSGGELHQPVNVDGVPTGKVFEAEGNGPAHKSPGVEGSDPVNVAHEMDGSHFIAELPAREKGTSTELR</sequence>
<evidence type="ECO:0000313" key="8">
    <source>
        <dbReference type="EMBL" id="CRL19628.1"/>
    </source>
</evidence>
<proteinExistence type="predicted"/>
<feature type="transmembrane region" description="Helical" evidence="6">
    <location>
        <begin position="250"/>
        <end position="277"/>
    </location>
</feature>
<dbReference type="GO" id="GO:0071944">
    <property type="term" value="C:cell periphery"/>
    <property type="evidence" value="ECO:0007669"/>
    <property type="project" value="UniProtKB-ARBA"/>
</dbReference>
<dbReference type="AlphaFoldDB" id="A0A0G4P008"/>
<evidence type="ECO:0000256" key="6">
    <source>
        <dbReference type="SAM" id="Phobius"/>
    </source>
</evidence>
<dbReference type="STRING" id="1429867.A0A0G4P008"/>
<feature type="compositionally biased region" description="Low complexity" evidence="5">
    <location>
        <begin position="217"/>
        <end position="245"/>
    </location>
</feature>
<feature type="region of interest" description="Disordered" evidence="5">
    <location>
        <begin position="209"/>
        <end position="245"/>
    </location>
</feature>
<evidence type="ECO:0000256" key="5">
    <source>
        <dbReference type="SAM" id="MobiDB-lite"/>
    </source>
</evidence>
<keyword evidence="3 6" id="KW-1133">Transmembrane helix</keyword>
<gene>
    <name evidence="8" type="ORF">PCAMFM013_S003g000419</name>
</gene>
<name>A0A0G4P008_PENC3</name>
<evidence type="ECO:0000256" key="3">
    <source>
        <dbReference type="ARBA" id="ARBA00022989"/>
    </source>
</evidence>
<reference evidence="8 9" key="1">
    <citation type="journal article" date="2014" name="Nat. Commun.">
        <title>Multiple recent horizontal transfers of a large genomic region in cheese making fungi.</title>
        <authorList>
            <person name="Cheeseman K."/>
            <person name="Ropars J."/>
            <person name="Renault P."/>
            <person name="Dupont J."/>
            <person name="Gouzy J."/>
            <person name="Branca A."/>
            <person name="Abraham A.L."/>
            <person name="Ceppi M."/>
            <person name="Conseiller E."/>
            <person name="Debuchy R."/>
            <person name="Malagnac F."/>
            <person name="Goarin A."/>
            <person name="Silar P."/>
            <person name="Lacoste S."/>
            <person name="Sallet E."/>
            <person name="Bensimon A."/>
            <person name="Giraud T."/>
            <person name="Brygoo Y."/>
        </authorList>
    </citation>
    <scope>NUCLEOTIDE SEQUENCE [LARGE SCALE GENOMIC DNA]</scope>
    <source>
        <strain evidence="9">FM 013</strain>
    </source>
</reference>
<organism evidence="8 9">
    <name type="scientific">Penicillium camemberti (strain FM 013)</name>
    <dbReference type="NCBI Taxonomy" id="1429867"/>
    <lineage>
        <taxon>Eukaryota</taxon>
        <taxon>Fungi</taxon>
        <taxon>Dikarya</taxon>
        <taxon>Ascomycota</taxon>
        <taxon>Pezizomycotina</taxon>
        <taxon>Eurotiomycetes</taxon>
        <taxon>Eurotiomycetidae</taxon>
        <taxon>Eurotiales</taxon>
        <taxon>Aspergillaceae</taxon>
        <taxon>Penicillium</taxon>
    </lineage>
</organism>
<dbReference type="PANTHER" id="PTHR15549">
    <property type="entry name" value="PAIRED IMMUNOGLOBULIN-LIKE TYPE 2 RECEPTOR"/>
    <property type="match status" value="1"/>
</dbReference>
<protein>
    <submittedName>
        <fullName evidence="8">Str. FM013</fullName>
    </submittedName>
</protein>
<evidence type="ECO:0000256" key="1">
    <source>
        <dbReference type="ARBA" id="ARBA00004167"/>
    </source>
</evidence>
<keyword evidence="4 6" id="KW-0472">Membrane</keyword>